<keyword evidence="7 11" id="KW-0521">NADP</keyword>
<protein>
    <recommendedName>
        <fullName evidence="11">Isopentenyl-diphosphate delta-isomerase</fullName>
        <shortName evidence="11">IPP isomerase</shortName>
        <ecNumber evidence="11">5.3.3.2</ecNumber>
    </recommendedName>
    <alternativeName>
        <fullName evidence="11">Isopentenyl diphosphate:dimethylallyl diphosphate isomerase</fullName>
    </alternativeName>
    <alternativeName>
        <fullName evidence="11">Isopentenyl pyrophosphate isomerase</fullName>
    </alternativeName>
    <alternativeName>
        <fullName evidence="11">Type 2 isopentenyl diphosphate isomerase</fullName>
        <shortName evidence="11">IDI-2</shortName>
    </alternativeName>
</protein>
<keyword evidence="2 11" id="KW-0963">Cytoplasm</keyword>
<dbReference type="AlphaFoldDB" id="A0A0T6BUY8"/>
<dbReference type="PANTHER" id="PTHR43665">
    <property type="entry name" value="ISOPENTENYL-DIPHOSPHATE DELTA-ISOMERASE"/>
    <property type="match status" value="1"/>
</dbReference>
<feature type="binding site" evidence="11">
    <location>
        <begin position="282"/>
        <end position="283"/>
    </location>
    <ligand>
        <name>FMN</name>
        <dbReference type="ChEBI" id="CHEBI:58210"/>
    </ligand>
</feature>
<sequence>MMVTRAERKKAHIEHALSTGQKRLTGFDDITFVHVSLPETALSQIDTATKIGELFLSSPIFINAMTGGGGQTTLEINRALARAAAETNIPVAVGSQMSALKDPGERPSYEVVRKENQKGLVFANLGSEATVEQAQRAVDMIEADMLQIHLNVIQEIVMPEGDRSFSGRLRRIEEICSTVGVPVSVKEVGFGMSRETAAKLFEAGAAAVDVGGYGGTNFSEIENLRRDKAVDFFNQWGISTAASIAEVSSAFQNRAVIASGGIQNALDLAKSIALGASAAGMAGYFLKVLTSSGEDALVKEIAGLIKDLKRIMTVLGCRTIEELKKSPLVLKGDTYHWLKARGIDPSTYSMR</sequence>
<feature type="binding site" evidence="11">
    <location>
        <position position="154"/>
    </location>
    <ligand>
        <name>substrate</name>
    </ligand>
</feature>
<dbReference type="PIRSF" id="PIRSF003314">
    <property type="entry name" value="IPP_isomerase"/>
    <property type="match status" value="1"/>
</dbReference>
<feature type="binding site" evidence="11">
    <location>
        <begin position="260"/>
        <end position="261"/>
    </location>
    <ligand>
        <name>FMN</name>
        <dbReference type="ChEBI" id="CHEBI:58210"/>
    </ligand>
</feature>
<comment type="cofactor">
    <cofactor evidence="11">
        <name>Mg(2+)</name>
        <dbReference type="ChEBI" id="CHEBI:18420"/>
    </cofactor>
</comment>
<dbReference type="EMBL" id="LECW02000004">
    <property type="protein sequence ID" value="KRT95404.1"/>
    <property type="molecule type" value="Genomic_DNA"/>
</dbReference>
<dbReference type="OrthoDB" id="9795032at2"/>
<feature type="binding site" evidence="11">
    <location>
        <begin position="64"/>
        <end position="66"/>
    </location>
    <ligand>
        <name>FMN</name>
        <dbReference type="ChEBI" id="CHEBI:58210"/>
    </ligand>
</feature>
<organism evidence="13 15">
    <name type="scientific">Bacillus glycinifermentans</name>
    <dbReference type="NCBI Taxonomy" id="1664069"/>
    <lineage>
        <taxon>Bacteria</taxon>
        <taxon>Bacillati</taxon>
        <taxon>Bacillota</taxon>
        <taxon>Bacilli</taxon>
        <taxon>Bacillales</taxon>
        <taxon>Bacillaceae</taxon>
        <taxon>Bacillus</taxon>
    </lineage>
</organism>
<evidence type="ECO:0000313" key="14">
    <source>
        <dbReference type="EMBL" id="QAT65839.1"/>
    </source>
</evidence>
<feature type="binding site" evidence="11">
    <location>
        <position position="124"/>
    </location>
    <ligand>
        <name>FMN</name>
        <dbReference type="ChEBI" id="CHEBI:58210"/>
    </ligand>
</feature>
<feature type="binding site" evidence="11">
    <location>
        <position position="216"/>
    </location>
    <ligand>
        <name>FMN</name>
        <dbReference type="ChEBI" id="CHEBI:58210"/>
    </ligand>
</feature>
<evidence type="ECO:0000313" key="15">
    <source>
        <dbReference type="Proteomes" id="UP000036168"/>
    </source>
</evidence>
<comment type="subcellular location">
    <subcellularLocation>
        <location evidence="11">Cytoplasm</location>
    </subcellularLocation>
</comment>
<comment type="cofactor">
    <cofactor evidence="1 11">
        <name>FMN</name>
        <dbReference type="ChEBI" id="CHEBI:58210"/>
    </cofactor>
</comment>
<dbReference type="InterPro" id="IPR011179">
    <property type="entry name" value="IPdP_isomerase"/>
</dbReference>
<dbReference type="SMART" id="SM01240">
    <property type="entry name" value="IMPDH"/>
    <property type="match status" value="1"/>
</dbReference>
<dbReference type="HAMAP" id="MF_00354">
    <property type="entry name" value="Idi_2"/>
    <property type="match status" value="1"/>
</dbReference>
<comment type="function">
    <text evidence="11">Involved in the biosynthesis of isoprenoids. Catalyzes the 1,3-allylic rearrangement of the homoallylic substrate isopentenyl (IPP) to its allylic isomer, dimethylallyl diphosphate (DMAPP).</text>
</comment>
<feature type="binding site" evidence="11">
    <location>
        <position position="186"/>
    </location>
    <ligand>
        <name>FMN</name>
        <dbReference type="ChEBI" id="CHEBI:58210"/>
    </ligand>
</feature>
<dbReference type="GO" id="GO:0005737">
    <property type="term" value="C:cytoplasm"/>
    <property type="evidence" value="ECO:0007669"/>
    <property type="project" value="UniProtKB-SubCell"/>
</dbReference>
<keyword evidence="9 11" id="KW-0413">Isomerase</keyword>
<feature type="domain" description="FMN-dependent dehydrogenase" evidence="12">
    <location>
        <begin position="168"/>
        <end position="326"/>
    </location>
</feature>
<evidence type="ECO:0000259" key="12">
    <source>
        <dbReference type="Pfam" id="PF01070"/>
    </source>
</evidence>
<dbReference type="GO" id="GO:0070402">
    <property type="term" value="F:NADPH binding"/>
    <property type="evidence" value="ECO:0007669"/>
    <property type="project" value="UniProtKB-UniRule"/>
</dbReference>
<feature type="binding site" evidence="11">
    <location>
        <position position="95"/>
    </location>
    <ligand>
        <name>FMN</name>
        <dbReference type="ChEBI" id="CHEBI:58210"/>
    </ligand>
</feature>
<dbReference type="SUPFAM" id="SSF51395">
    <property type="entry name" value="FMN-linked oxidoreductases"/>
    <property type="match status" value="1"/>
</dbReference>
<dbReference type="NCBIfam" id="TIGR02151">
    <property type="entry name" value="IPP_isom_2"/>
    <property type="match status" value="1"/>
</dbReference>
<evidence type="ECO:0000256" key="1">
    <source>
        <dbReference type="ARBA" id="ARBA00001917"/>
    </source>
</evidence>
<comment type="catalytic activity">
    <reaction evidence="11">
        <text>isopentenyl diphosphate = dimethylallyl diphosphate</text>
        <dbReference type="Rhea" id="RHEA:23284"/>
        <dbReference type="ChEBI" id="CHEBI:57623"/>
        <dbReference type="ChEBI" id="CHEBI:128769"/>
        <dbReference type="EC" id="5.3.3.2"/>
    </reaction>
</comment>
<comment type="caution">
    <text evidence="11">Lacks conserved residue(s) required for the propagation of feature annotation.</text>
</comment>
<evidence type="ECO:0000256" key="10">
    <source>
        <dbReference type="ARBA" id="ARBA00025810"/>
    </source>
</evidence>
<evidence type="ECO:0000313" key="13">
    <source>
        <dbReference type="EMBL" id="KRT95404.1"/>
    </source>
</evidence>
<reference evidence="13 15" key="1">
    <citation type="journal article" date="2015" name="Int. J. Syst. Evol. Microbiol.">
        <title>Bacillus glycinifermentans sp. nov., isolated from fermented soybean paste.</title>
        <authorList>
            <person name="Kim S.J."/>
            <person name="Dunlap C.A."/>
            <person name="Kwon S.W."/>
            <person name="Rooney A.P."/>
        </authorList>
    </citation>
    <scope>NUCLEOTIDE SEQUENCE [LARGE SCALE GENOMIC DNA]</scope>
    <source>
        <strain evidence="13 15">GO-13</strain>
    </source>
</reference>
<feature type="binding site" evidence="11">
    <location>
        <position position="155"/>
    </location>
    <ligand>
        <name>Mg(2+)</name>
        <dbReference type="ChEBI" id="CHEBI:18420"/>
    </ligand>
</feature>
<evidence type="ECO:0000256" key="5">
    <source>
        <dbReference type="ARBA" id="ARBA00022723"/>
    </source>
</evidence>
<reference evidence="13" key="2">
    <citation type="submission" date="2015-10" db="EMBL/GenBank/DDBJ databases">
        <authorList>
            <person name="Gilbert D.G."/>
        </authorList>
    </citation>
    <scope>NUCLEOTIDE SEQUENCE</scope>
    <source>
        <strain evidence="13">GO-13</strain>
    </source>
</reference>
<evidence type="ECO:0000256" key="2">
    <source>
        <dbReference type="ARBA" id="ARBA00022490"/>
    </source>
</evidence>
<evidence type="ECO:0000256" key="6">
    <source>
        <dbReference type="ARBA" id="ARBA00022842"/>
    </source>
</evidence>
<evidence type="ECO:0000256" key="9">
    <source>
        <dbReference type="ARBA" id="ARBA00023235"/>
    </source>
</evidence>
<keyword evidence="8 11" id="KW-0414">Isoprene biosynthesis</keyword>
<dbReference type="EMBL" id="CP035232">
    <property type="protein sequence ID" value="QAT65839.1"/>
    <property type="molecule type" value="Genomic_DNA"/>
</dbReference>
<keyword evidence="6 11" id="KW-0460">Magnesium</keyword>
<dbReference type="PANTHER" id="PTHR43665:SF1">
    <property type="entry name" value="ISOPENTENYL-DIPHOSPHATE DELTA-ISOMERASE"/>
    <property type="match status" value="1"/>
</dbReference>
<evidence type="ECO:0000256" key="7">
    <source>
        <dbReference type="ARBA" id="ARBA00022857"/>
    </source>
</evidence>
<comment type="subunit">
    <text evidence="10 11">Homooctamer. Dimer of tetramers.</text>
</comment>
<evidence type="ECO:0000256" key="3">
    <source>
        <dbReference type="ARBA" id="ARBA00022630"/>
    </source>
</evidence>
<dbReference type="GO" id="GO:0016491">
    <property type="term" value="F:oxidoreductase activity"/>
    <property type="evidence" value="ECO:0007669"/>
    <property type="project" value="InterPro"/>
</dbReference>
<proteinExistence type="inferred from homology"/>
<feature type="binding site" evidence="11">
    <location>
        <begin position="8"/>
        <end position="9"/>
    </location>
    <ligand>
        <name>substrate</name>
    </ligand>
</feature>
<keyword evidence="3 11" id="KW-0285">Flavoprotein</keyword>
<dbReference type="GO" id="GO:0010181">
    <property type="term" value="F:FMN binding"/>
    <property type="evidence" value="ECO:0007669"/>
    <property type="project" value="UniProtKB-UniRule"/>
</dbReference>
<dbReference type="STRING" id="1664069.BGLY_2698"/>
<dbReference type="CDD" id="cd02811">
    <property type="entry name" value="IDI-2_FMN"/>
    <property type="match status" value="1"/>
</dbReference>
<dbReference type="InterPro" id="IPR013785">
    <property type="entry name" value="Aldolase_TIM"/>
</dbReference>
<dbReference type="EC" id="5.3.3.2" evidence="11"/>
<dbReference type="GO" id="GO:0000287">
    <property type="term" value="F:magnesium ion binding"/>
    <property type="evidence" value="ECO:0007669"/>
    <property type="project" value="UniProtKB-UniRule"/>
</dbReference>
<evidence type="ECO:0000256" key="4">
    <source>
        <dbReference type="ARBA" id="ARBA00022643"/>
    </source>
</evidence>
<accession>A0A0T6BUY8</accession>
<dbReference type="GO" id="GO:0008299">
    <property type="term" value="P:isoprenoid biosynthetic process"/>
    <property type="evidence" value="ECO:0007669"/>
    <property type="project" value="UniProtKB-UniRule"/>
</dbReference>
<dbReference type="GO" id="GO:0004452">
    <property type="term" value="F:isopentenyl-diphosphate delta-isomerase activity"/>
    <property type="evidence" value="ECO:0007669"/>
    <property type="project" value="UniProtKB-UniRule"/>
</dbReference>
<dbReference type="Pfam" id="PF01070">
    <property type="entry name" value="FMN_dh"/>
    <property type="match status" value="1"/>
</dbReference>
<keyword evidence="5 11" id="KW-0479">Metal-binding</keyword>
<reference evidence="14 16" key="3">
    <citation type="submission" date="2019-01" db="EMBL/GenBank/DDBJ databases">
        <title>Genome sequence of Bacillus glycinifermentans SRCM103574.</title>
        <authorList>
            <person name="Kong H.-J."/>
            <person name="Jeong S.-Y."/>
            <person name="Jeong D.-Y."/>
        </authorList>
    </citation>
    <scope>NUCLEOTIDE SEQUENCE [LARGE SCALE GENOMIC DNA]</scope>
    <source>
        <strain evidence="14 16">SRCM103574</strain>
    </source>
</reference>
<keyword evidence="4 11" id="KW-0288">FMN</keyword>
<evidence type="ECO:0000256" key="11">
    <source>
        <dbReference type="HAMAP-Rule" id="MF_00354"/>
    </source>
</evidence>
<comment type="similarity">
    <text evidence="11">Belongs to the IPP isomerase type 2 family.</text>
</comment>
<dbReference type="InterPro" id="IPR000262">
    <property type="entry name" value="FMN-dep_DH"/>
</dbReference>
<gene>
    <name evidence="11" type="primary">fni</name>
    <name evidence="13" type="ORF">AB447_210365</name>
    <name evidence="14" type="ORF">EQZ20_13635</name>
</gene>
<comment type="cofactor">
    <cofactor evidence="11">
        <name>NADPH</name>
        <dbReference type="ChEBI" id="CHEBI:57783"/>
    </cofactor>
</comment>
<dbReference type="Proteomes" id="UP000288675">
    <property type="component" value="Chromosome"/>
</dbReference>
<evidence type="ECO:0000256" key="8">
    <source>
        <dbReference type="ARBA" id="ARBA00023229"/>
    </source>
</evidence>
<dbReference type="Proteomes" id="UP000036168">
    <property type="component" value="Unassembled WGS sequence"/>
</dbReference>
<evidence type="ECO:0000313" key="16">
    <source>
        <dbReference type="Proteomes" id="UP000288675"/>
    </source>
</evidence>
<dbReference type="Gene3D" id="3.20.20.70">
    <property type="entry name" value="Aldolase class I"/>
    <property type="match status" value="1"/>
</dbReference>
<name>A0A0T6BUY8_9BACI</name>